<evidence type="ECO:0000256" key="2">
    <source>
        <dbReference type="ARBA" id="ARBA00022679"/>
    </source>
</evidence>
<proteinExistence type="inferred from homology"/>
<dbReference type="InterPro" id="IPR058980">
    <property type="entry name" value="Glyco_transf_N"/>
</dbReference>
<protein>
    <recommendedName>
        <fullName evidence="4">Glycosyltransferase</fullName>
        <ecNumber evidence="4">2.4.1.-</ecNumber>
    </recommendedName>
</protein>
<dbReference type="CDD" id="cd03784">
    <property type="entry name" value="GT1_Gtf-like"/>
    <property type="match status" value="1"/>
</dbReference>
<dbReference type="KEGG" id="zju:107407013"/>
<dbReference type="Pfam" id="PF26168">
    <property type="entry name" value="Glyco_transf_N"/>
    <property type="match status" value="1"/>
</dbReference>
<gene>
    <name evidence="7" type="primary">LOC107407013</name>
</gene>
<dbReference type="EC" id="2.4.1.-" evidence="4"/>
<dbReference type="InParanoid" id="A0A6P3Z6F5"/>
<keyword evidence="3" id="KW-0328">Glycosyltransferase</keyword>
<evidence type="ECO:0000256" key="4">
    <source>
        <dbReference type="RuleBase" id="RU362057"/>
    </source>
</evidence>
<dbReference type="SUPFAM" id="SSF53756">
    <property type="entry name" value="UDP-Glycosyltransferase/glycogen phosphorylase"/>
    <property type="match status" value="1"/>
</dbReference>
<name>A0A6P3Z6F5_ZIZJJ</name>
<organism evidence="6 7">
    <name type="scientific">Ziziphus jujuba</name>
    <name type="common">Chinese jujube</name>
    <name type="synonym">Ziziphus sativa</name>
    <dbReference type="NCBI Taxonomy" id="326968"/>
    <lineage>
        <taxon>Eukaryota</taxon>
        <taxon>Viridiplantae</taxon>
        <taxon>Streptophyta</taxon>
        <taxon>Embryophyta</taxon>
        <taxon>Tracheophyta</taxon>
        <taxon>Spermatophyta</taxon>
        <taxon>Magnoliopsida</taxon>
        <taxon>eudicotyledons</taxon>
        <taxon>Gunneridae</taxon>
        <taxon>Pentapetalae</taxon>
        <taxon>rosids</taxon>
        <taxon>fabids</taxon>
        <taxon>Rosales</taxon>
        <taxon>Rhamnaceae</taxon>
        <taxon>Paliureae</taxon>
        <taxon>Ziziphus</taxon>
    </lineage>
</organism>
<feature type="domain" description="Glycosyltransferase N-terminal" evidence="5">
    <location>
        <begin position="6"/>
        <end position="39"/>
    </location>
</feature>
<evidence type="ECO:0000256" key="3">
    <source>
        <dbReference type="RuleBase" id="RU003718"/>
    </source>
</evidence>
<dbReference type="Proteomes" id="UP001652623">
    <property type="component" value="Chromosome 1"/>
</dbReference>
<dbReference type="PROSITE" id="PS00375">
    <property type="entry name" value="UDPGT"/>
    <property type="match status" value="1"/>
</dbReference>
<dbReference type="AlphaFoldDB" id="A0A6P3Z6F5"/>
<dbReference type="PANTHER" id="PTHR11926:SF1311">
    <property type="entry name" value="UDP-GLYCOSYLTRANSFERASE 74F2"/>
    <property type="match status" value="1"/>
</dbReference>
<evidence type="ECO:0000313" key="6">
    <source>
        <dbReference type="Proteomes" id="UP001652623"/>
    </source>
</evidence>
<dbReference type="PANTHER" id="PTHR11926">
    <property type="entry name" value="GLUCOSYL/GLUCURONOSYL TRANSFERASES"/>
    <property type="match status" value="1"/>
</dbReference>
<dbReference type="FunCoup" id="A0A6P3Z6F5">
    <property type="interactions" value="118"/>
</dbReference>
<dbReference type="InterPro" id="IPR035595">
    <property type="entry name" value="UDP_glycos_trans_CS"/>
</dbReference>
<keyword evidence="2 3" id="KW-0808">Transferase</keyword>
<accession>A0A6P3Z6F5</accession>
<reference evidence="6" key="1">
    <citation type="submission" date="2025-05" db="UniProtKB">
        <authorList>
            <consortium name="RefSeq"/>
        </authorList>
    </citation>
    <scope>NUCLEOTIDE SEQUENCE [LARGE SCALE GENOMIC DNA]</scope>
</reference>
<sequence>MHRGHVLAVPYPSQGHINPLLQFCKHLSSKGLKATLATTIFISKTFKPNPSIAGSVQLDTISDGFDDGGFAQAEGVADYLTKLEAAGSKSLAELILKYKESADDPIDCIVYDSFLPWALDVAIEFGTASAAFFTQPCTVNYIYFCVHHGLLNLPIPTNSIPLSIPGLHFLDIPDMPSFICVEGSYPAYFEMVLSQFSNAHKADFLLCNTVSAFEEEVVECMSKVFPSTLTIGPTIPSAYLNNKHMRVKFKDDDKEYGFNLFESEASGVCMEWLNKKPVGSVVYVSFGSMANLSVKQIEELSMGLKASNMYFLWVIRPFEQEKLRDKFGEDDDKGLLVKWCPQLEVLANEAVGCFFTHCGWNSAMEGLSLGVPMVAMPQWTDQTTNAKLVEGVWKVGVRVRVDENGIVGRHEISGCIRQVMEVERAKEIKYNANKWRNIAIRAISDGGSSDNNIDRFISKLKSSPPPSSTK</sequence>
<keyword evidence="6" id="KW-1185">Reference proteome</keyword>
<dbReference type="GeneID" id="107407013"/>
<evidence type="ECO:0000256" key="1">
    <source>
        <dbReference type="ARBA" id="ARBA00009995"/>
    </source>
</evidence>
<comment type="similarity">
    <text evidence="1 3">Belongs to the UDP-glycosyltransferase family.</text>
</comment>
<dbReference type="InterPro" id="IPR002213">
    <property type="entry name" value="UDP_glucos_trans"/>
</dbReference>
<reference evidence="7" key="2">
    <citation type="submission" date="2025-08" db="UniProtKB">
        <authorList>
            <consortium name="RefSeq"/>
        </authorList>
    </citation>
    <scope>IDENTIFICATION</scope>
    <source>
        <tissue evidence="7">Seedling</tissue>
    </source>
</reference>
<dbReference type="GO" id="GO:0080043">
    <property type="term" value="F:quercetin 3-O-glucosyltransferase activity"/>
    <property type="evidence" value="ECO:0007669"/>
    <property type="project" value="TreeGrafter"/>
</dbReference>
<dbReference type="Gene3D" id="3.40.50.2000">
    <property type="entry name" value="Glycogen Phosphorylase B"/>
    <property type="match status" value="2"/>
</dbReference>
<dbReference type="GO" id="GO:0080044">
    <property type="term" value="F:quercetin 7-O-glucosyltransferase activity"/>
    <property type="evidence" value="ECO:0007669"/>
    <property type="project" value="TreeGrafter"/>
</dbReference>
<evidence type="ECO:0000259" key="5">
    <source>
        <dbReference type="Pfam" id="PF26168"/>
    </source>
</evidence>
<dbReference type="Pfam" id="PF00201">
    <property type="entry name" value="UDPGT"/>
    <property type="match status" value="1"/>
</dbReference>
<dbReference type="RefSeq" id="XP_015869718.3">
    <property type="nucleotide sequence ID" value="XM_016014232.4"/>
</dbReference>
<dbReference type="GO" id="GO:0032787">
    <property type="term" value="P:monocarboxylic acid metabolic process"/>
    <property type="evidence" value="ECO:0007669"/>
    <property type="project" value="UniProtKB-ARBA"/>
</dbReference>
<evidence type="ECO:0000313" key="7">
    <source>
        <dbReference type="RefSeq" id="XP_015869718.3"/>
    </source>
</evidence>